<evidence type="ECO:0000256" key="1">
    <source>
        <dbReference type="SAM" id="Phobius"/>
    </source>
</evidence>
<evidence type="ECO:0000313" key="3">
    <source>
        <dbReference type="Proteomes" id="UP000228809"/>
    </source>
</evidence>
<keyword evidence="1" id="KW-0812">Transmembrane</keyword>
<keyword evidence="1" id="KW-1133">Transmembrane helix</keyword>
<feature type="transmembrane region" description="Helical" evidence="1">
    <location>
        <begin position="6"/>
        <end position="27"/>
    </location>
</feature>
<sequence length="177" mass="19603">MGKTRLIAVVTLFSVAILGCGGAYWYIFSKIRTVNVESAAVALELDLEVKRDAFLRSVKKMLQDLSSQKSEVSSHFVQRNGVVDFIKEVEALGKFSGTVVNVNSVTVQKNDNTNATEEELLVSFRAAGSWGNTYKLLSLVETMPYALTLDRAHLEKTDEAEDGPWLLNVTMRVAKIK</sequence>
<organism evidence="2 3">
    <name type="scientific">Candidatus Kaiserbacteria bacterium CG10_big_fil_rev_8_21_14_0_10_49_17</name>
    <dbReference type="NCBI Taxonomy" id="1974609"/>
    <lineage>
        <taxon>Bacteria</taxon>
        <taxon>Candidatus Kaiseribacteriota</taxon>
    </lineage>
</organism>
<protein>
    <submittedName>
        <fullName evidence="2">Uncharacterized protein</fullName>
    </submittedName>
</protein>
<keyword evidence="1" id="KW-0472">Membrane</keyword>
<reference evidence="3" key="1">
    <citation type="submission" date="2017-09" db="EMBL/GenBank/DDBJ databases">
        <title>Depth-based differentiation of microbial function through sediment-hosted aquifers and enrichment of novel symbionts in the deep terrestrial subsurface.</title>
        <authorList>
            <person name="Probst A.J."/>
            <person name="Ladd B."/>
            <person name="Jarett J.K."/>
            <person name="Geller-Mcgrath D.E."/>
            <person name="Sieber C.M.K."/>
            <person name="Emerson J.B."/>
            <person name="Anantharaman K."/>
            <person name="Thomas B.C."/>
            <person name="Malmstrom R."/>
            <person name="Stieglmeier M."/>
            <person name="Klingl A."/>
            <person name="Woyke T."/>
            <person name="Ryan C.M."/>
            <person name="Banfield J.F."/>
        </authorList>
    </citation>
    <scope>NUCLEOTIDE SEQUENCE [LARGE SCALE GENOMIC DNA]</scope>
</reference>
<comment type="caution">
    <text evidence="2">The sequence shown here is derived from an EMBL/GenBank/DDBJ whole genome shotgun (WGS) entry which is preliminary data.</text>
</comment>
<dbReference type="AlphaFoldDB" id="A0A2M6WE55"/>
<gene>
    <name evidence="2" type="ORF">COU17_02390</name>
</gene>
<dbReference type="Proteomes" id="UP000228809">
    <property type="component" value="Unassembled WGS sequence"/>
</dbReference>
<evidence type="ECO:0000313" key="2">
    <source>
        <dbReference type="EMBL" id="PIT91056.1"/>
    </source>
</evidence>
<name>A0A2M6WE55_9BACT</name>
<accession>A0A2M6WE55</accession>
<dbReference type="PROSITE" id="PS51257">
    <property type="entry name" value="PROKAR_LIPOPROTEIN"/>
    <property type="match status" value="1"/>
</dbReference>
<proteinExistence type="predicted"/>
<dbReference type="EMBL" id="PFBJ01000012">
    <property type="protein sequence ID" value="PIT91056.1"/>
    <property type="molecule type" value="Genomic_DNA"/>
</dbReference>